<dbReference type="GO" id="GO:0042790">
    <property type="term" value="P:nucleolar large rRNA transcription by RNA polymerase I"/>
    <property type="evidence" value="ECO:0007669"/>
    <property type="project" value="UniProtKB-ARBA"/>
</dbReference>
<dbReference type="GO" id="GO:0005737">
    <property type="term" value="C:cytoplasm"/>
    <property type="evidence" value="ECO:0007669"/>
    <property type="project" value="TreeGrafter"/>
</dbReference>
<keyword evidence="6" id="KW-1185">Reference proteome</keyword>
<dbReference type="GO" id="GO:0005654">
    <property type="term" value="C:nucleoplasm"/>
    <property type="evidence" value="ECO:0007669"/>
    <property type="project" value="UniProtKB-ARBA"/>
</dbReference>
<evidence type="ECO:0000256" key="1">
    <source>
        <dbReference type="ARBA" id="ARBA00006941"/>
    </source>
</evidence>
<evidence type="ECO:0000256" key="3">
    <source>
        <dbReference type="RuleBase" id="RU361268"/>
    </source>
</evidence>
<comment type="function">
    <text evidence="2 3">Regulatory subunit of casein kinase II/CK2. As part of the kinase complex regulates the basal catalytic activity of the alpha subunit a constitutively active serine/threonine-protein kinase that phosphorylates a large number of substrates containing acidic residues C-terminal to the phosphorylated serine or threonine.</text>
</comment>
<dbReference type="PANTHER" id="PTHR11740">
    <property type="entry name" value="CASEIN KINASE II SUBUNIT BETA"/>
    <property type="match status" value="1"/>
</dbReference>
<dbReference type="GO" id="GO:0032040">
    <property type="term" value="C:small-subunit processome"/>
    <property type="evidence" value="ECO:0007669"/>
    <property type="project" value="UniProtKB-ARBA"/>
</dbReference>
<dbReference type="GO" id="GO:0034456">
    <property type="term" value="C:UTP-C complex"/>
    <property type="evidence" value="ECO:0007669"/>
    <property type="project" value="UniProtKB-ARBA"/>
</dbReference>
<dbReference type="InterPro" id="IPR016149">
    <property type="entry name" value="Casein_kin_II_reg-sub_N"/>
</dbReference>
<reference evidence="5 6" key="1">
    <citation type="journal article" date="2023" name="Elife">
        <title>Identification of key yeast species and microbe-microbe interactions impacting larval growth of Drosophila in the wild.</title>
        <authorList>
            <person name="Mure A."/>
            <person name="Sugiura Y."/>
            <person name="Maeda R."/>
            <person name="Honda K."/>
            <person name="Sakurai N."/>
            <person name="Takahashi Y."/>
            <person name="Watada M."/>
            <person name="Katoh T."/>
            <person name="Gotoh A."/>
            <person name="Gotoh Y."/>
            <person name="Taniguchi I."/>
            <person name="Nakamura K."/>
            <person name="Hayashi T."/>
            <person name="Katayama T."/>
            <person name="Uemura T."/>
            <person name="Hattori Y."/>
        </authorList>
    </citation>
    <scope>NUCLEOTIDE SEQUENCE [LARGE SCALE GENOMIC DNA]</scope>
    <source>
        <strain evidence="5 6">SC-9</strain>
    </source>
</reference>
<dbReference type="GO" id="GO:0006356">
    <property type="term" value="P:regulation of transcription by RNA polymerase I"/>
    <property type="evidence" value="ECO:0007669"/>
    <property type="project" value="UniProtKB-ARBA"/>
</dbReference>
<dbReference type="GO" id="GO:0060962">
    <property type="term" value="P:regulation of ribosomal protein gene transcription by RNA polymerase II"/>
    <property type="evidence" value="ECO:0007669"/>
    <property type="project" value="UniProtKB-ARBA"/>
</dbReference>
<dbReference type="GO" id="GO:0030291">
    <property type="term" value="F:protein serine/threonine kinase inhibitor activity"/>
    <property type="evidence" value="ECO:0007669"/>
    <property type="project" value="UniProtKB-ARBA"/>
</dbReference>
<dbReference type="FunFam" id="1.10.1820.10:FF:000005">
    <property type="entry name" value="Casein kinase II subunit beta"/>
    <property type="match status" value="1"/>
</dbReference>
<dbReference type="Pfam" id="PF01214">
    <property type="entry name" value="CK_II_beta"/>
    <property type="match status" value="1"/>
</dbReference>
<feature type="region of interest" description="Disordered" evidence="4">
    <location>
        <begin position="247"/>
        <end position="300"/>
    </location>
</feature>
<comment type="subunit">
    <text evidence="3">Tetramer of two alpha and two beta subunits.</text>
</comment>
<dbReference type="GO" id="GO:0006359">
    <property type="term" value="P:regulation of transcription by RNA polymerase III"/>
    <property type="evidence" value="ECO:0007669"/>
    <property type="project" value="UniProtKB-ARBA"/>
</dbReference>
<organism evidence="5 6">
    <name type="scientific">Saccharomycopsis crataegensis</name>
    <dbReference type="NCBI Taxonomy" id="43959"/>
    <lineage>
        <taxon>Eukaryota</taxon>
        <taxon>Fungi</taxon>
        <taxon>Dikarya</taxon>
        <taxon>Ascomycota</taxon>
        <taxon>Saccharomycotina</taxon>
        <taxon>Saccharomycetes</taxon>
        <taxon>Saccharomycopsidaceae</taxon>
        <taxon>Saccharomycopsis</taxon>
    </lineage>
</organism>
<comment type="caution">
    <text evidence="5">The sequence shown here is derived from an EMBL/GenBank/DDBJ whole genome shotgun (WGS) entry which is preliminary data.</text>
</comment>
<dbReference type="FunFam" id="2.20.25.20:FF:000001">
    <property type="entry name" value="Casein kinase II subunit beta"/>
    <property type="match status" value="1"/>
</dbReference>
<gene>
    <name evidence="5" type="ORF">DASC09_042430</name>
</gene>
<evidence type="ECO:0000256" key="2">
    <source>
        <dbReference type="ARBA" id="ARBA00045899"/>
    </source>
</evidence>
<dbReference type="Gene3D" id="1.10.1820.10">
    <property type="entry name" value="protein kinase ck2 holoenzyme, chain C, domain 1"/>
    <property type="match status" value="1"/>
</dbReference>
<name>A0AAV5QPS5_9ASCO</name>
<dbReference type="EMBL" id="BTFZ01000011">
    <property type="protein sequence ID" value="GMM36918.1"/>
    <property type="molecule type" value="Genomic_DNA"/>
</dbReference>
<dbReference type="SUPFAM" id="SSF57798">
    <property type="entry name" value="Casein kinase II beta subunit"/>
    <property type="match status" value="1"/>
</dbReference>
<dbReference type="PRINTS" id="PR00472">
    <property type="entry name" value="CASNKINASEII"/>
</dbReference>
<dbReference type="GO" id="GO:0032545">
    <property type="term" value="C:CURI complex"/>
    <property type="evidence" value="ECO:0007669"/>
    <property type="project" value="UniProtKB-ARBA"/>
</dbReference>
<proteinExistence type="inferred from homology"/>
<comment type="similarity">
    <text evidence="1 3">Belongs to the casein kinase 2 subunit beta family.</text>
</comment>
<dbReference type="Proteomes" id="UP001360560">
    <property type="component" value="Unassembled WGS sequence"/>
</dbReference>
<evidence type="ECO:0000256" key="4">
    <source>
        <dbReference type="SAM" id="MobiDB-lite"/>
    </source>
</evidence>
<dbReference type="GeneID" id="90074893"/>
<dbReference type="Gene3D" id="2.20.25.20">
    <property type="match status" value="1"/>
</dbReference>
<protein>
    <recommendedName>
        <fullName evidence="3">Casein kinase II subunit beta</fullName>
        <shortName evidence="3">CK II beta</shortName>
    </recommendedName>
</protein>
<accession>A0AAV5QPS5</accession>
<dbReference type="PANTHER" id="PTHR11740:SF0">
    <property type="entry name" value="CASEIN KINASE II SUBUNIT BETA"/>
    <property type="match status" value="1"/>
</dbReference>
<dbReference type="InterPro" id="IPR000704">
    <property type="entry name" value="Casein_kinase_II_reg-sub"/>
</dbReference>
<dbReference type="AlphaFoldDB" id="A0AAV5QPS5"/>
<sequence>MSAWKSGQQNVTEDVTSEEYESWISNYCTLFGHDYFVEVSQDFIEDDFNLTGLSSGISHYREALDLILDFEPEPPISTADLPLIEHSAEELYGLIHARFILTKEGLNAMAVKYENGHFGSCSRVNCDSMLLLPIGRYDQAGVETVRLFCPCCCDIYFPSSSRYLNIDGAYFGTTFPGLFINTFKEVERQAAARHQKESFQLKIFGFKLSELSKSGPRMKWLRQFPTTPEEIEEYNKCEYSVATPQDVGKLKGSKEKRAEEKDKDKKDVVDEDVKSTDSKVKADDDDVTMKSPDGSIMSVK</sequence>
<evidence type="ECO:0000313" key="6">
    <source>
        <dbReference type="Proteomes" id="UP001360560"/>
    </source>
</evidence>
<evidence type="ECO:0000313" key="5">
    <source>
        <dbReference type="EMBL" id="GMM36918.1"/>
    </source>
</evidence>
<feature type="compositionally biased region" description="Basic and acidic residues" evidence="4">
    <location>
        <begin position="248"/>
        <end position="282"/>
    </location>
</feature>
<dbReference type="InterPro" id="IPR035991">
    <property type="entry name" value="Casein_kinase_II_beta-like"/>
</dbReference>
<dbReference type="RefSeq" id="XP_064853914.1">
    <property type="nucleotide sequence ID" value="XM_064997842.1"/>
</dbReference>
<dbReference type="SMART" id="SM01085">
    <property type="entry name" value="CK_II_beta"/>
    <property type="match status" value="1"/>
</dbReference>
<dbReference type="GO" id="GO:0005956">
    <property type="term" value="C:protein kinase CK2 complex"/>
    <property type="evidence" value="ECO:0007669"/>
    <property type="project" value="UniProtKB-UniRule"/>
</dbReference>